<dbReference type="GO" id="GO:0005524">
    <property type="term" value="F:ATP binding"/>
    <property type="evidence" value="ECO:0007669"/>
    <property type="project" value="UniProtKB-KW"/>
</dbReference>
<sequence>MTNNSTLIEMRRIVKVYPPSVLALDDVTVDFRRGEIHSIVGENGAGKSTLMKVLYGLTHANSGEIIYKGKSVHFREPGEAIAAGIGMVHQEIVLIPEYTVWENIVLGIEPVNWLGKIDRNRARQLVRQKIDEFQFNLDPDARVENISVAARQKVEILTLLYRNVEVLILDEPTAVLTPQEIPQLFAELNRLRDGGHTILFISHRLEEVLELSDRITVMRKGKKVDTVDAASTTRQELAHMMVGREVIFTSRRTPQPAGETILKVENLSLREDHGRVRLDNLNFEVRAGEIVGVAGVEGNGQFELVNTLMGIQSPTSGRILIRGQDITRASILERRKHISFVPQDRGKMGASLTAPVWEDAIMTHHRLNPRFSGWNGLLLNSSYAQQFTRQLIEAFSVVLSSPRAPFRTLSGGNQQKVIVGRELLLQSDFVLLDQPTRGLDVGSMEYIHDQILRIRAEGRAILMISADLEEIFLLSDRILVLYRGKLVGNLPVEQTNPQEVGQLMLEGREASL</sequence>
<evidence type="ECO:0000256" key="4">
    <source>
        <dbReference type="ARBA" id="ARBA00022737"/>
    </source>
</evidence>
<dbReference type="PANTHER" id="PTHR43790">
    <property type="entry name" value="CARBOHYDRATE TRANSPORT ATP-BINDING PROTEIN MG119-RELATED"/>
    <property type="match status" value="1"/>
</dbReference>
<evidence type="ECO:0000256" key="5">
    <source>
        <dbReference type="ARBA" id="ARBA00022741"/>
    </source>
</evidence>
<keyword evidence="2" id="KW-0813">Transport</keyword>
<evidence type="ECO:0000256" key="6">
    <source>
        <dbReference type="ARBA" id="ARBA00022840"/>
    </source>
</evidence>
<dbReference type="FunFam" id="3.40.50.300:FF:000127">
    <property type="entry name" value="Ribose import ATP-binding protein RbsA"/>
    <property type="match status" value="1"/>
</dbReference>
<dbReference type="PROSITE" id="PS50893">
    <property type="entry name" value="ABC_TRANSPORTER_2"/>
    <property type="match status" value="2"/>
</dbReference>
<dbReference type="InterPro" id="IPR017871">
    <property type="entry name" value="ABC_transporter-like_CS"/>
</dbReference>
<evidence type="ECO:0000256" key="3">
    <source>
        <dbReference type="ARBA" id="ARBA00022475"/>
    </source>
</evidence>
<feature type="domain" description="ABC transporter" evidence="9">
    <location>
        <begin position="8"/>
        <end position="245"/>
    </location>
</feature>
<evidence type="ECO:0000259" key="9">
    <source>
        <dbReference type="PROSITE" id="PS50893"/>
    </source>
</evidence>
<dbReference type="SMART" id="SM00382">
    <property type="entry name" value="AAA"/>
    <property type="match status" value="2"/>
</dbReference>
<evidence type="ECO:0000256" key="7">
    <source>
        <dbReference type="ARBA" id="ARBA00022967"/>
    </source>
</evidence>
<proteinExistence type="predicted"/>
<keyword evidence="4" id="KW-0677">Repeat</keyword>
<evidence type="ECO:0000313" key="10">
    <source>
        <dbReference type="EMBL" id="HGS86725.1"/>
    </source>
</evidence>
<dbReference type="InterPro" id="IPR050107">
    <property type="entry name" value="ABC_carbohydrate_import_ATPase"/>
</dbReference>
<dbReference type="InterPro" id="IPR003439">
    <property type="entry name" value="ABC_transporter-like_ATP-bd"/>
</dbReference>
<dbReference type="InterPro" id="IPR027417">
    <property type="entry name" value="P-loop_NTPase"/>
</dbReference>
<keyword evidence="6 10" id="KW-0067">ATP-binding</keyword>
<evidence type="ECO:0000256" key="1">
    <source>
        <dbReference type="ARBA" id="ARBA00004202"/>
    </source>
</evidence>
<keyword evidence="3" id="KW-1003">Cell membrane</keyword>
<dbReference type="CDD" id="cd03216">
    <property type="entry name" value="ABC_Carb_Monos_I"/>
    <property type="match status" value="1"/>
</dbReference>
<dbReference type="CDD" id="cd03215">
    <property type="entry name" value="ABC_Carb_Monos_II"/>
    <property type="match status" value="1"/>
</dbReference>
<reference evidence="10" key="1">
    <citation type="journal article" date="2020" name="mSystems">
        <title>Genome- and Community-Level Interaction Insights into Carbon Utilization and Element Cycling Functions of Hydrothermarchaeota in Hydrothermal Sediment.</title>
        <authorList>
            <person name="Zhou Z."/>
            <person name="Liu Y."/>
            <person name="Xu W."/>
            <person name="Pan J."/>
            <person name="Luo Z.H."/>
            <person name="Li M."/>
        </authorList>
    </citation>
    <scope>NUCLEOTIDE SEQUENCE [LARGE SCALE GENOMIC DNA]</scope>
    <source>
        <strain evidence="10">SpSt-556</strain>
    </source>
</reference>
<comment type="subcellular location">
    <subcellularLocation>
        <location evidence="1">Cell membrane</location>
        <topology evidence="1">Peripheral membrane protein</topology>
    </subcellularLocation>
</comment>
<accession>A0A7C4PWM7</accession>
<dbReference type="Pfam" id="PF00005">
    <property type="entry name" value="ABC_tran"/>
    <property type="match status" value="2"/>
</dbReference>
<comment type="caution">
    <text evidence="10">The sequence shown here is derived from an EMBL/GenBank/DDBJ whole genome shotgun (WGS) entry which is preliminary data.</text>
</comment>
<dbReference type="InterPro" id="IPR003593">
    <property type="entry name" value="AAA+_ATPase"/>
</dbReference>
<organism evidence="10">
    <name type="scientific">Bellilinea caldifistulae</name>
    <dbReference type="NCBI Taxonomy" id="360411"/>
    <lineage>
        <taxon>Bacteria</taxon>
        <taxon>Bacillati</taxon>
        <taxon>Chloroflexota</taxon>
        <taxon>Anaerolineae</taxon>
        <taxon>Anaerolineales</taxon>
        <taxon>Anaerolineaceae</taxon>
        <taxon>Bellilinea</taxon>
    </lineage>
</organism>
<keyword evidence="7" id="KW-1278">Translocase</keyword>
<dbReference type="AlphaFoldDB" id="A0A7C4PWM7"/>
<keyword evidence="8" id="KW-0472">Membrane</keyword>
<evidence type="ECO:0000256" key="8">
    <source>
        <dbReference type="ARBA" id="ARBA00023136"/>
    </source>
</evidence>
<feature type="domain" description="ABC transporter" evidence="9">
    <location>
        <begin position="262"/>
        <end position="508"/>
    </location>
</feature>
<dbReference type="Gene3D" id="3.40.50.300">
    <property type="entry name" value="P-loop containing nucleotide triphosphate hydrolases"/>
    <property type="match status" value="2"/>
</dbReference>
<gene>
    <name evidence="10" type="ORF">ENT17_03820</name>
</gene>
<keyword evidence="5" id="KW-0547">Nucleotide-binding</keyword>
<name>A0A7C4PWM7_9CHLR</name>
<dbReference type="GO" id="GO:0005886">
    <property type="term" value="C:plasma membrane"/>
    <property type="evidence" value="ECO:0007669"/>
    <property type="project" value="UniProtKB-SubCell"/>
</dbReference>
<dbReference type="SUPFAM" id="SSF52540">
    <property type="entry name" value="P-loop containing nucleoside triphosphate hydrolases"/>
    <property type="match status" value="2"/>
</dbReference>
<protein>
    <submittedName>
        <fullName evidence="10">ABC transporter ATP-binding protein</fullName>
    </submittedName>
</protein>
<dbReference type="PANTHER" id="PTHR43790:SF9">
    <property type="entry name" value="GALACTOFURANOSE TRANSPORTER ATP-BINDING PROTEIN YTFR"/>
    <property type="match status" value="1"/>
</dbReference>
<dbReference type="PROSITE" id="PS00211">
    <property type="entry name" value="ABC_TRANSPORTER_1"/>
    <property type="match status" value="1"/>
</dbReference>
<dbReference type="EMBL" id="DSXR01000046">
    <property type="protein sequence ID" value="HGS86725.1"/>
    <property type="molecule type" value="Genomic_DNA"/>
</dbReference>
<dbReference type="GO" id="GO:0016887">
    <property type="term" value="F:ATP hydrolysis activity"/>
    <property type="evidence" value="ECO:0007669"/>
    <property type="project" value="InterPro"/>
</dbReference>
<evidence type="ECO:0000256" key="2">
    <source>
        <dbReference type="ARBA" id="ARBA00022448"/>
    </source>
</evidence>